<feature type="transmembrane region" description="Helical" evidence="4">
    <location>
        <begin position="17"/>
        <end position="35"/>
    </location>
</feature>
<reference evidence="8" key="1">
    <citation type="journal article" date="2020" name="mSystems">
        <title>Genome- and Community-Level Interaction Insights into Carbon Utilization and Element Cycling Functions of Hydrothermarchaeota in Hydrothermal Sediment.</title>
        <authorList>
            <person name="Zhou Z."/>
            <person name="Liu Y."/>
            <person name="Xu W."/>
            <person name="Pan J."/>
            <person name="Luo Z.H."/>
            <person name="Li M."/>
        </authorList>
    </citation>
    <scope>NUCLEOTIDE SEQUENCE [LARGE SCALE GENOMIC DNA]</scope>
    <source>
        <strain evidence="8">SpSt-711</strain>
    </source>
</reference>
<protein>
    <submittedName>
        <fullName evidence="8">Efflux RND transporter periplasmic adaptor subunit</fullName>
    </submittedName>
</protein>
<dbReference type="NCBIfam" id="TIGR01730">
    <property type="entry name" value="RND_mfp"/>
    <property type="match status" value="1"/>
</dbReference>
<keyword evidence="4" id="KW-0472">Membrane</keyword>
<dbReference type="InterPro" id="IPR050465">
    <property type="entry name" value="UPF0194_transport"/>
</dbReference>
<dbReference type="Gene3D" id="2.40.30.170">
    <property type="match status" value="1"/>
</dbReference>
<feature type="domain" description="Multidrug resistance protein MdtA-like alpha-helical hairpin" evidence="5">
    <location>
        <begin position="112"/>
        <end position="173"/>
    </location>
</feature>
<evidence type="ECO:0000259" key="6">
    <source>
        <dbReference type="Pfam" id="PF25917"/>
    </source>
</evidence>
<keyword evidence="3" id="KW-0175">Coiled coil</keyword>
<keyword evidence="4" id="KW-1133">Transmembrane helix</keyword>
<dbReference type="Gene3D" id="1.10.287.470">
    <property type="entry name" value="Helix hairpin bin"/>
    <property type="match status" value="1"/>
</dbReference>
<dbReference type="Pfam" id="PF25876">
    <property type="entry name" value="HH_MFP_RND"/>
    <property type="match status" value="1"/>
</dbReference>
<accession>A0A7V4JQK8</accession>
<evidence type="ECO:0000256" key="4">
    <source>
        <dbReference type="SAM" id="Phobius"/>
    </source>
</evidence>
<keyword evidence="4" id="KW-0812">Transmembrane</keyword>
<evidence type="ECO:0000259" key="7">
    <source>
        <dbReference type="Pfam" id="PF25990"/>
    </source>
</evidence>
<dbReference type="Pfam" id="PF25990">
    <property type="entry name" value="Beta-barrel_YknX"/>
    <property type="match status" value="1"/>
</dbReference>
<dbReference type="Gene3D" id="2.40.50.100">
    <property type="match status" value="1"/>
</dbReference>
<evidence type="ECO:0000313" key="8">
    <source>
        <dbReference type="EMBL" id="HGU15900.1"/>
    </source>
</evidence>
<dbReference type="InterPro" id="IPR006143">
    <property type="entry name" value="RND_pump_MFP"/>
</dbReference>
<dbReference type="GO" id="GO:0022857">
    <property type="term" value="F:transmembrane transporter activity"/>
    <property type="evidence" value="ECO:0007669"/>
    <property type="project" value="InterPro"/>
</dbReference>
<comment type="similarity">
    <text evidence="2">Belongs to the membrane fusion protein (MFP) (TC 8.A.1) family.</text>
</comment>
<organism evidence="8">
    <name type="scientific">Thermodesulfobacterium geofontis</name>
    <dbReference type="NCBI Taxonomy" id="1295609"/>
    <lineage>
        <taxon>Bacteria</taxon>
        <taxon>Pseudomonadati</taxon>
        <taxon>Thermodesulfobacteriota</taxon>
        <taxon>Thermodesulfobacteria</taxon>
        <taxon>Thermodesulfobacteriales</taxon>
        <taxon>Thermodesulfobacteriaceae</taxon>
        <taxon>Thermodesulfobacterium</taxon>
    </lineage>
</organism>
<proteinExistence type="inferred from homology"/>
<dbReference type="EMBL" id="DTEI01000078">
    <property type="protein sequence ID" value="HGU15900.1"/>
    <property type="molecule type" value="Genomic_DNA"/>
</dbReference>
<dbReference type="Pfam" id="PF25917">
    <property type="entry name" value="BSH_RND"/>
    <property type="match status" value="1"/>
</dbReference>
<dbReference type="InterPro" id="IPR058624">
    <property type="entry name" value="MdtA-like_HH"/>
</dbReference>
<dbReference type="GO" id="GO:0016020">
    <property type="term" value="C:membrane"/>
    <property type="evidence" value="ECO:0007669"/>
    <property type="project" value="InterPro"/>
</dbReference>
<feature type="domain" description="YknX-like beta-barrel" evidence="7">
    <location>
        <begin position="230"/>
        <end position="310"/>
    </location>
</feature>
<evidence type="ECO:0000256" key="1">
    <source>
        <dbReference type="ARBA" id="ARBA00004196"/>
    </source>
</evidence>
<evidence type="ECO:0000259" key="5">
    <source>
        <dbReference type="Pfam" id="PF25876"/>
    </source>
</evidence>
<dbReference type="PANTHER" id="PTHR32347">
    <property type="entry name" value="EFFLUX SYSTEM COMPONENT YKNX-RELATED"/>
    <property type="match status" value="1"/>
</dbReference>
<dbReference type="InterPro" id="IPR058636">
    <property type="entry name" value="Beta-barrel_YknX"/>
</dbReference>
<comment type="caution">
    <text evidence="8">The sequence shown here is derived from an EMBL/GenBank/DDBJ whole genome shotgun (WGS) entry which is preliminary data.</text>
</comment>
<evidence type="ECO:0000256" key="3">
    <source>
        <dbReference type="ARBA" id="ARBA00023054"/>
    </source>
</evidence>
<dbReference type="PANTHER" id="PTHR32347:SF23">
    <property type="entry name" value="BLL5650 PROTEIN"/>
    <property type="match status" value="1"/>
</dbReference>
<feature type="domain" description="Multidrug resistance protein MdtA-like barrel-sandwich hybrid" evidence="6">
    <location>
        <begin position="56"/>
        <end position="223"/>
    </location>
</feature>
<dbReference type="GO" id="GO:0030313">
    <property type="term" value="C:cell envelope"/>
    <property type="evidence" value="ECO:0007669"/>
    <property type="project" value="UniProtKB-SubCell"/>
</dbReference>
<comment type="subcellular location">
    <subcellularLocation>
        <location evidence="1">Cell envelope</location>
    </subcellularLocation>
</comment>
<name>A0A7V4JQK8_9BACT</name>
<evidence type="ECO:0000256" key="2">
    <source>
        <dbReference type="ARBA" id="ARBA00009477"/>
    </source>
</evidence>
<gene>
    <name evidence="8" type="ORF">ENU91_04515</name>
</gene>
<dbReference type="InterPro" id="IPR058625">
    <property type="entry name" value="MdtA-like_BSH"/>
</dbReference>
<dbReference type="SUPFAM" id="SSF111369">
    <property type="entry name" value="HlyD-like secretion proteins"/>
    <property type="match status" value="1"/>
</dbReference>
<sequence>MRPAGLSRMVKIDVKKFFIIVLLLIFLGAGYFYSLKYKKIPKGFLILHGRIEGKEINISSKVQGRIIKLYKRESDRVKAGDLLAELRPDEFLAQLKSAKEEVEAAYQTELLAESYLLKSKVKLEQAKRDLERFEKLYKEGVISKRDLELAELNYESALAEFRVNERFISQAKAKYKSALQKLKEVEVIYKETKIYAPSDGVILSRPVEEGEVVNPGQTIYTMVDLQKLYVKVYIPEPDLGKIKLGQQARVYVDAYKDRYFNGTITRIYEQAEFTPKNIETKEERVKLVFGAEVFVDNKEELLKPGMPADVVIKIDPKAEWVRP</sequence>
<dbReference type="AlphaFoldDB" id="A0A7V4JQK8"/>